<keyword evidence="3" id="KW-1185">Reference proteome</keyword>
<comment type="caution">
    <text evidence="2">The sequence shown here is derived from an EMBL/GenBank/DDBJ whole genome shotgun (WGS) entry which is preliminary data.</text>
</comment>
<gene>
    <name evidence="2" type="ORF">AFUS01_LOCUS10808</name>
</gene>
<dbReference type="InterPro" id="IPR005515">
    <property type="entry name" value="VOMI"/>
</dbReference>
<feature type="compositionally biased region" description="Low complexity" evidence="1">
    <location>
        <begin position="238"/>
        <end position="247"/>
    </location>
</feature>
<evidence type="ECO:0000313" key="2">
    <source>
        <dbReference type="EMBL" id="CAG7721603.1"/>
    </source>
</evidence>
<reference evidence="2" key="1">
    <citation type="submission" date="2021-06" db="EMBL/GenBank/DDBJ databases">
        <authorList>
            <person name="Hodson N. C."/>
            <person name="Mongue J. A."/>
            <person name="Jaron S. K."/>
        </authorList>
    </citation>
    <scope>NUCLEOTIDE SEQUENCE</scope>
</reference>
<feature type="region of interest" description="Disordered" evidence="1">
    <location>
        <begin position="238"/>
        <end position="258"/>
    </location>
</feature>
<dbReference type="EMBL" id="CAJVCH010081003">
    <property type="protein sequence ID" value="CAG7721603.1"/>
    <property type="molecule type" value="Genomic_DNA"/>
</dbReference>
<dbReference type="Proteomes" id="UP000708208">
    <property type="component" value="Unassembled WGS sequence"/>
</dbReference>
<protein>
    <submittedName>
        <fullName evidence="2">Uncharacterized protein</fullName>
    </submittedName>
</protein>
<feature type="compositionally biased region" description="Polar residues" evidence="1">
    <location>
        <begin position="248"/>
        <end position="258"/>
    </location>
</feature>
<feature type="non-terminal residue" evidence="2">
    <location>
        <position position="1"/>
    </location>
</feature>
<accession>A0A8J2JL18</accession>
<dbReference type="OrthoDB" id="6344411at2759"/>
<name>A0A8J2JL18_9HEXA</name>
<proteinExistence type="predicted"/>
<dbReference type="Pfam" id="PF03762">
    <property type="entry name" value="VOMI"/>
    <property type="match status" value="1"/>
</dbReference>
<organism evidence="2 3">
    <name type="scientific">Allacma fusca</name>
    <dbReference type="NCBI Taxonomy" id="39272"/>
    <lineage>
        <taxon>Eukaryota</taxon>
        <taxon>Metazoa</taxon>
        <taxon>Ecdysozoa</taxon>
        <taxon>Arthropoda</taxon>
        <taxon>Hexapoda</taxon>
        <taxon>Collembola</taxon>
        <taxon>Symphypleona</taxon>
        <taxon>Sminthuridae</taxon>
        <taxon>Allacma</taxon>
    </lineage>
</organism>
<dbReference type="AlphaFoldDB" id="A0A8J2JL18"/>
<evidence type="ECO:0000256" key="1">
    <source>
        <dbReference type="SAM" id="MobiDB-lite"/>
    </source>
</evidence>
<sequence>VGYCNGLEIKAPQIDVIHELIQRNDKVPAGIPDAVINVPDEVWIIAKNLTFGIRSGTWERTEACPGGSRVQGFHLKSKQLSGMLGYLLICSKQNENGELVNTTQIQSGEVQGGTWHIPLESFFEDTYAVGFVYETWRNPSGKLYKGNWKLMMEKVDVNLHPPDWAVDVDRHEIRCPRMHEICGIQTMLSKDRDVVSDIGLKCCYHCEPREGFVVKDSYSNEGSTRVDLSYSITIGTSNTKDTSSSKNQQSDQSENTQGVHFSGLRAGFEATFGKSSSSGFNWASSSNKMWSSNENKVISWSCPPFTLCTLKQLVGYCGTEEVVQTPHKTIDHKRLKNYQELLEMYSENNQEGPGDGGDQDYSS</sequence>
<evidence type="ECO:0000313" key="3">
    <source>
        <dbReference type="Proteomes" id="UP000708208"/>
    </source>
</evidence>